<gene>
    <name evidence="2" type="ORF">QO192_05655</name>
</gene>
<dbReference type="RefSeq" id="WP_371568855.1">
    <property type="nucleotide sequence ID" value="NZ_JASMRN010000004.1"/>
</dbReference>
<evidence type="ECO:0000259" key="1">
    <source>
        <dbReference type="SMART" id="SM00867"/>
    </source>
</evidence>
<evidence type="ECO:0000313" key="3">
    <source>
        <dbReference type="Proteomes" id="UP001568894"/>
    </source>
</evidence>
<dbReference type="Gene3D" id="2.40.128.110">
    <property type="entry name" value="Lipid/polyisoprenoid-binding, YceI-like"/>
    <property type="match status" value="1"/>
</dbReference>
<comment type="caution">
    <text evidence="2">The sequence shown here is derived from an EMBL/GenBank/DDBJ whole genome shotgun (WGS) entry which is preliminary data.</text>
</comment>
<dbReference type="InterPro" id="IPR007372">
    <property type="entry name" value="Lipid/polyisoprenoid-bd_YceI"/>
</dbReference>
<protein>
    <submittedName>
        <fullName evidence="2">YceI family protein</fullName>
    </submittedName>
</protein>
<dbReference type="Proteomes" id="UP001568894">
    <property type="component" value="Unassembled WGS sequence"/>
</dbReference>
<feature type="domain" description="Lipid/polyisoprenoid-binding YceI-like" evidence="1">
    <location>
        <begin position="11"/>
        <end position="179"/>
    </location>
</feature>
<dbReference type="Pfam" id="PF04264">
    <property type="entry name" value="YceI"/>
    <property type="match status" value="1"/>
</dbReference>
<organism evidence="2 3">
    <name type="scientific">Flavobacterium frigidarium</name>
    <dbReference type="NCBI Taxonomy" id="99286"/>
    <lineage>
        <taxon>Bacteria</taxon>
        <taxon>Pseudomonadati</taxon>
        <taxon>Bacteroidota</taxon>
        <taxon>Flavobacteriia</taxon>
        <taxon>Flavobacteriales</taxon>
        <taxon>Flavobacteriaceae</taxon>
        <taxon>Flavobacterium</taxon>
    </lineage>
</organism>
<proteinExistence type="predicted"/>
<dbReference type="EMBL" id="JASMRN010000004">
    <property type="protein sequence ID" value="MEZ7514767.1"/>
    <property type="molecule type" value="Genomic_DNA"/>
</dbReference>
<dbReference type="PANTHER" id="PTHR34406">
    <property type="entry name" value="PROTEIN YCEI"/>
    <property type="match status" value="1"/>
</dbReference>
<dbReference type="InterPro" id="IPR036761">
    <property type="entry name" value="TTHA0802/YceI-like_sf"/>
</dbReference>
<dbReference type="SUPFAM" id="SSF101874">
    <property type="entry name" value="YceI-like"/>
    <property type="match status" value="1"/>
</dbReference>
<dbReference type="PANTHER" id="PTHR34406:SF1">
    <property type="entry name" value="PROTEIN YCEI"/>
    <property type="match status" value="1"/>
</dbReference>
<keyword evidence="3" id="KW-1185">Reference proteome</keyword>
<sequence length="180" mass="20028">MAATLQLNTTKWSLNSNQSDVLIKARHSIIAYISGSLNKFKGSIDMQNNEVEDACIEFNLDVKNQESTLKNIDSPLYINDYLDSNTFPNITFKSTSFQKISSNINFLKGNLTVNNITKTVELDAQLINITIQNGTKTAIFEISGLIKRNDFDLVANAYNHTNGISLGQDITLTANLEFVI</sequence>
<dbReference type="SMART" id="SM00867">
    <property type="entry name" value="YceI"/>
    <property type="match status" value="1"/>
</dbReference>
<accession>A0ABV4KB27</accession>
<name>A0ABV4KB27_9FLAO</name>
<reference evidence="2 3" key="1">
    <citation type="submission" date="2023-05" db="EMBL/GenBank/DDBJ databases">
        <title>Adaptations of aquatic viruses from atmosphere-close ecosystems of the Central Arctic Ocean.</title>
        <authorList>
            <person name="Rahlff J."/>
            <person name="Holmfeldt K."/>
        </authorList>
    </citation>
    <scope>NUCLEOTIDE SEQUENCE [LARGE SCALE GENOMIC DNA]</scope>
    <source>
        <strain evidence="2 3">Arc14</strain>
    </source>
</reference>
<evidence type="ECO:0000313" key="2">
    <source>
        <dbReference type="EMBL" id="MEZ7514767.1"/>
    </source>
</evidence>